<proteinExistence type="predicted"/>
<protein>
    <submittedName>
        <fullName evidence="3">tRNA wybutosine-synthesizing protein 5-like</fullName>
    </submittedName>
</protein>
<dbReference type="PANTHER" id="PTHR12461">
    <property type="entry name" value="HYPOXIA-INDUCIBLE FACTOR 1 ALPHA INHIBITOR-RELATED"/>
    <property type="match status" value="1"/>
</dbReference>
<dbReference type="Proteomes" id="UP000694865">
    <property type="component" value="Unplaced"/>
</dbReference>
<evidence type="ECO:0000259" key="1">
    <source>
        <dbReference type="PROSITE" id="PS51184"/>
    </source>
</evidence>
<name>A0ABM0GV43_SACKO</name>
<gene>
    <name evidence="3" type="primary">LOC100372884</name>
</gene>
<accession>A0ABM0GV43</accession>
<dbReference type="Gene3D" id="6.10.140.1470">
    <property type="match status" value="1"/>
</dbReference>
<organism evidence="2 3">
    <name type="scientific">Saccoglossus kowalevskii</name>
    <name type="common">Acorn worm</name>
    <dbReference type="NCBI Taxonomy" id="10224"/>
    <lineage>
        <taxon>Eukaryota</taxon>
        <taxon>Metazoa</taxon>
        <taxon>Hemichordata</taxon>
        <taxon>Enteropneusta</taxon>
        <taxon>Harrimaniidae</taxon>
        <taxon>Saccoglossus</taxon>
    </lineage>
</organism>
<feature type="domain" description="JmjC" evidence="1">
    <location>
        <begin position="1"/>
        <end position="75"/>
    </location>
</feature>
<dbReference type="Pfam" id="PF13621">
    <property type="entry name" value="Cupin_8"/>
    <property type="match status" value="1"/>
</dbReference>
<keyword evidence="2" id="KW-1185">Reference proteome</keyword>
<dbReference type="RefSeq" id="XP_002737984.1">
    <property type="nucleotide sequence ID" value="XM_002737938.2"/>
</dbReference>
<feature type="non-terminal residue" evidence="3">
    <location>
        <position position="1"/>
    </location>
</feature>
<dbReference type="GeneID" id="100372884"/>
<evidence type="ECO:0000313" key="3">
    <source>
        <dbReference type="RefSeq" id="XP_002737984.1"/>
    </source>
</evidence>
<sequence length="123" mass="14505">DKSEIIDIDNPDIAKYPNFINVPRYECQLQPGDILFIPALWFHNMTSLDFGIAVNVFWRHLNDSFYDKKDVYSNKDPVIATRASQILDRALKTLDELPEEYRDFYARKMVTKIQTKCYSKHLV</sequence>
<dbReference type="InterPro" id="IPR041667">
    <property type="entry name" value="Cupin_8"/>
</dbReference>
<dbReference type="Gene3D" id="2.60.120.650">
    <property type="entry name" value="Cupin"/>
    <property type="match status" value="1"/>
</dbReference>
<dbReference type="SUPFAM" id="SSF51197">
    <property type="entry name" value="Clavaminate synthase-like"/>
    <property type="match status" value="1"/>
</dbReference>
<reference evidence="3" key="1">
    <citation type="submission" date="2025-08" db="UniProtKB">
        <authorList>
            <consortium name="RefSeq"/>
        </authorList>
    </citation>
    <scope>IDENTIFICATION</scope>
    <source>
        <tissue evidence="3">Testes</tissue>
    </source>
</reference>
<dbReference type="PROSITE" id="PS51184">
    <property type="entry name" value="JMJC"/>
    <property type="match status" value="1"/>
</dbReference>
<dbReference type="PANTHER" id="PTHR12461:SF104">
    <property type="entry name" value="TRNA WYBUTOSINE-SYNTHESIZING PROTEIN 5"/>
    <property type="match status" value="1"/>
</dbReference>
<dbReference type="InterPro" id="IPR003347">
    <property type="entry name" value="JmjC_dom"/>
</dbReference>
<evidence type="ECO:0000313" key="2">
    <source>
        <dbReference type="Proteomes" id="UP000694865"/>
    </source>
</evidence>